<dbReference type="RefSeq" id="WP_044426061.1">
    <property type="nucleotide sequence ID" value="NZ_BJYZ01000003.1"/>
</dbReference>
<sequence>MKPANLRRWRLVHRWTSLICSVNLLILCVTGLILVFHHEIEHLMGDEFDTSYTEGQARLPLESLVGVARATNPGLEPKFVSFDPEEPGANFIFMSAPGVRDFEDGRWVMLNGYTGANQVLKPPEETLTGFLLKLHVDLFAGFAGQMFIGVMGLLFVVSTVSGLVVYGPFMKKLAFGLLRFRRGTRIANIDLHNLLGVATLVWALVVGLTGAILSFSPLILTYWQETELVSMIGRHTEPMTGTPVTVDQAAQAGLAAFPGMQIAFIAYPGNEYASDRHFSVTVRGQTELTQKLLSVALVDAETGQLTETAEMPWYITAVLLSGPFHFGDYGGLPLQIIWALFTIITGVVTVAGFVVWVKRPRTRTATSEAGVQDASDSRMGSKA</sequence>
<feature type="transmembrane region" description="Helical" evidence="1">
    <location>
        <begin position="191"/>
        <end position="215"/>
    </location>
</feature>
<feature type="transmembrane region" description="Helical" evidence="1">
    <location>
        <begin position="336"/>
        <end position="357"/>
    </location>
</feature>
<dbReference type="PANTHER" id="PTHR34219">
    <property type="entry name" value="IRON-REGULATED INNER MEMBRANE PROTEIN-RELATED"/>
    <property type="match status" value="1"/>
</dbReference>
<dbReference type="InterPro" id="IPR005625">
    <property type="entry name" value="PepSY-ass_TM"/>
</dbReference>
<dbReference type="PANTHER" id="PTHR34219:SF3">
    <property type="entry name" value="BLL7967 PROTEIN"/>
    <property type="match status" value="1"/>
</dbReference>
<name>A0A512DKB8_9PROT</name>
<comment type="caution">
    <text evidence="2">The sequence shown here is derived from an EMBL/GenBank/DDBJ whole genome shotgun (WGS) entry which is preliminary data.</text>
</comment>
<feature type="transmembrane region" description="Helical" evidence="1">
    <location>
        <begin position="12"/>
        <end position="36"/>
    </location>
</feature>
<protein>
    <submittedName>
        <fullName evidence="2">Membrane protein</fullName>
    </submittedName>
</protein>
<organism evidence="2 3">
    <name type="scientific">Skermanella aerolata</name>
    <dbReference type="NCBI Taxonomy" id="393310"/>
    <lineage>
        <taxon>Bacteria</taxon>
        <taxon>Pseudomonadati</taxon>
        <taxon>Pseudomonadota</taxon>
        <taxon>Alphaproteobacteria</taxon>
        <taxon>Rhodospirillales</taxon>
        <taxon>Azospirillaceae</taxon>
        <taxon>Skermanella</taxon>
    </lineage>
</organism>
<reference evidence="2 3" key="1">
    <citation type="submission" date="2019-07" db="EMBL/GenBank/DDBJ databases">
        <title>Whole genome shotgun sequence of Skermanella aerolata NBRC 106429.</title>
        <authorList>
            <person name="Hosoyama A."/>
            <person name="Uohara A."/>
            <person name="Ohji S."/>
            <person name="Ichikawa N."/>
        </authorList>
    </citation>
    <scope>NUCLEOTIDE SEQUENCE [LARGE SCALE GENOMIC DNA]</scope>
    <source>
        <strain evidence="2 3">NBRC 106429</strain>
    </source>
</reference>
<keyword evidence="1" id="KW-1133">Transmembrane helix</keyword>
<keyword evidence="3" id="KW-1185">Reference proteome</keyword>
<evidence type="ECO:0000313" key="3">
    <source>
        <dbReference type="Proteomes" id="UP000321523"/>
    </source>
</evidence>
<keyword evidence="1" id="KW-0472">Membrane</keyword>
<dbReference type="OrthoDB" id="6307929at2"/>
<dbReference type="EMBL" id="BJYZ01000003">
    <property type="protein sequence ID" value="GEO36923.1"/>
    <property type="molecule type" value="Genomic_DNA"/>
</dbReference>
<feature type="transmembrane region" description="Helical" evidence="1">
    <location>
        <begin position="146"/>
        <end position="170"/>
    </location>
</feature>
<dbReference type="Proteomes" id="UP000321523">
    <property type="component" value="Unassembled WGS sequence"/>
</dbReference>
<gene>
    <name evidence="2" type="ORF">SAE02_10710</name>
</gene>
<keyword evidence="1" id="KW-0812">Transmembrane</keyword>
<evidence type="ECO:0000256" key="1">
    <source>
        <dbReference type="SAM" id="Phobius"/>
    </source>
</evidence>
<dbReference type="Pfam" id="PF03929">
    <property type="entry name" value="PepSY_TM"/>
    <property type="match status" value="1"/>
</dbReference>
<dbReference type="AlphaFoldDB" id="A0A512DKB8"/>
<evidence type="ECO:0000313" key="2">
    <source>
        <dbReference type="EMBL" id="GEO36923.1"/>
    </source>
</evidence>
<accession>A0A512DKB8</accession>
<proteinExistence type="predicted"/>